<reference evidence="3" key="1">
    <citation type="journal article" date="2020" name="Fungal Divers.">
        <title>Resolving the Mortierellaceae phylogeny through synthesis of multi-gene phylogenetics and phylogenomics.</title>
        <authorList>
            <person name="Vandepol N."/>
            <person name="Liber J."/>
            <person name="Desiro A."/>
            <person name="Na H."/>
            <person name="Kennedy M."/>
            <person name="Barry K."/>
            <person name="Grigoriev I.V."/>
            <person name="Miller A.N."/>
            <person name="O'Donnell K."/>
            <person name="Stajich J.E."/>
            <person name="Bonito G."/>
        </authorList>
    </citation>
    <scope>NUCLEOTIDE SEQUENCE</scope>
    <source>
        <strain evidence="3">NVP1</strain>
    </source>
</reference>
<dbReference type="GO" id="GO:0006520">
    <property type="term" value="P:amino acid metabolic process"/>
    <property type="evidence" value="ECO:0007669"/>
    <property type="project" value="UniProtKB-ARBA"/>
</dbReference>
<dbReference type="GO" id="GO:0046394">
    <property type="term" value="P:carboxylic acid biosynthetic process"/>
    <property type="evidence" value="ECO:0007669"/>
    <property type="project" value="UniProtKB-ARBA"/>
</dbReference>
<dbReference type="Pfam" id="PF13840">
    <property type="entry name" value="ACT_7"/>
    <property type="match status" value="1"/>
</dbReference>
<gene>
    <name evidence="3" type="ORF">BG006_004776</name>
</gene>
<accession>A0A9P5SNU6</accession>
<feature type="compositionally biased region" description="Acidic residues" evidence="1">
    <location>
        <begin position="424"/>
        <end position="434"/>
    </location>
</feature>
<feature type="region of interest" description="Disordered" evidence="1">
    <location>
        <begin position="136"/>
        <end position="157"/>
    </location>
</feature>
<protein>
    <recommendedName>
        <fullName evidence="2">CASTOR ACT domain-containing protein</fullName>
    </recommendedName>
</protein>
<dbReference type="InterPro" id="IPR027795">
    <property type="entry name" value="CASTOR_ACT_dom"/>
</dbReference>
<dbReference type="Proteomes" id="UP000696485">
    <property type="component" value="Unassembled WGS sequence"/>
</dbReference>
<dbReference type="SUPFAM" id="SSF55021">
    <property type="entry name" value="ACT-like"/>
    <property type="match status" value="1"/>
</dbReference>
<sequence length="434" mass="49614">MSVSLLPDRLRLLRFPREDLELCSHAILKHILFRDYSHSNQQRHQEPLFSYIDNSLEISIFGDCEAITRDFPKDLCPGLEVSSHIYRALQVDNVVFSTLSKHGLNVHREDNMACTPPDTPIQEQRSRGIHVIPEDDEEEADLEQSHHQHHQHHHPYHYDHNTLVDSLEVRDLSLATPPSSMDSNSDQEPESDRDEETQSSYSYQTTRSLSLDILSAQSLGHRGHDVEWIHEEQQFEEQILGKASPTTATAFEVRQQAIRTLPENYLRCVGLNTGLEAGHQPWILKVIKIMFYHDKVKEKAIQAGRGPEHDAPRFFSFTVTSECVSMITDIYILEEFEEHELFMDMDTCPLRLIQLDLQRFGLDKYGIIHSVARPLTEAGIELLYLSTFSTANILVMEHRLIDAERILSGSGTSTPTSRSVYALGEEDQGECESS</sequence>
<dbReference type="AlphaFoldDB" id="A0A9P5SNU6"/>
<dbReference type="PANTHER" id="PTHR31131">
    <property type="entry name" value="CHROMOSOME 1, WHOLE GENOME SHOTGUN SEQUENCE"/>
    <property type="match status" value="1"/>
</dbReference>
<evidence type="ECO:0000256" key="1">
    <source>
        <dbReference type="SAM" id="MobiDB-lite"/>
    </source>
</evidence>
<proteinExistence type="predicted"/>
<organism evidence="3 4">
    <name type="scientific">Podila minutissima</name>
    <dbReference type="NCBI Taxonomy" id="64525"/>
    <lineage>
        <taxon>Eukaryota</taxon>
        <taxon>Fungi</taxon>
        <taxon>Fungi incertae sedis</taxon>
        <taxon>Mucoromycota</taxon>
        <taxon>Mortierellomycotina</taxon>
        <taxon>Mortierellomycetes</taxon>
        <taxon>Mortierellales</taxon>
        <taxon>Mortierellaceae</taxon>
        <taxon>Podila</taxon>
    </lineage>
</organism>
<feature type="compositionally biased region" description="Acidic residues" evidence="1">
    <location>
        <begin position="185"/>
        <end position="197"/>
    </location>
</feature>
<keyword evidence="4" id="KW-1185">Reference proteome</keyword>
<dbReference type="PANTHER" id="PTHR31131:SF6">
    <property type="entry name" value="CASTOR ACT DOMAIN-CONTAINING PROTEIN"/>
    <property type="match status" value="1"/>
</dbReference>
<dbReference type="EMBL" id="JAAAUY010000265">
    <property type="protein sequence ID" value="KAF9332353.1"/>
    <property type="molecule type" value="Genomic_DNA"/>
</dbReference>
<feature type="region of interest" description="Disordered" evidence="1">
    <location>
        <begin position="410"/>
        <end position="434"/>
    </location>
</feature>
<dbReference type="Gene3D" id="3.30.2130.10">
    <property type="entry name" value="VC0802-like"/>
    <property type="match status" value="1"/>
</dbReference>
<evidence type="ECO:0000313" key="4">
    <source>
        <dbReference type="Proteomes" id="UP000696485"/>
    </source>
</evidence>
<evidence type="ECO:0000313" key="3">
    <source>
        <dbReference type="EMBL" id="KAF9332353.1"/>
    </source>
</evidence>
<feature type="domain" description="CASTOR ACT" evidence="2">
    <location>
        <begin position="351"/>
        <end position="408"/>
    </location>
</feature>
<dbReference type="InterPro" id="IPR045865">
    <property type="entry name" value="ACT-like_dom_sf"/>
</dbReference>
<feature type="region of interest" description="Disordered" evidence="1">
    <location>
        <begin position="174"/>
        <end position="205"/>
    </location>
</feature>
<feature type="compositionally biased region" description="Low complexity" evidence="1">
    <location>
        <begin position="410"/>
        <end position="419"/>
    </location>
</feature>
<comment type="caution">
    <text evidence="3">The sequence shown here is derived from an EMBL/GenBank/DDBJ whole genome shotgun (WGS) entry which is preliminary data.</text>
</comment>
<name>A0A9P5SNU6_9FUNG</name>
<evidence type="ECO:0000259" key="2">
    <source>
        <dbReference type="Pfam" id="PF13840"/>
    </source>
</evidence>
<dbReference type="InterPro" id="IPR051719">
    <property type="entry name" value="CASTOR_mTORC1"/>
</dbReference>